<reference evidence="1 2" key="1">
    <citation type="submission" date="2019-02" db="EMBL/GenBank/DDBJ databases">
        <title>Genomic Encyclopedia of Archaeal and Bacterial Type Strains, Phase II (KMG-II): from individual species to whole genera.</title>
        <authorList>
            <person name="Goeker M."/>
        </authorList>
    </citation>
    <scope>NUCLEOTIDE SEQUENCE [LARGE SCALE GENOMIC DNA]</scope>
    <source>
        <strain evidence="1 2">DSM 18328</strain>
    </source>
</reference>
<protein>
    <submittedName>
        <fullName evidence="1">Uncharacterized protein</fullName>
    </submittedName>
</protein>
<evidence type="ECO:0000313" key="2">
    <source>
        <dbReference type="Proteomes" id="UP000291097"/>
    </source>
</evidence>
<organism evidence="1 2">
    <name type="scientific">Natrinema hispanicum</name>
    <dbReference type="NCBI Taxonomy" id="392421"/>
    <lineage>
        <taxon>Archaea</taxon>
        <taxon>Methanobacteriati</taxon>
        <taxon>Methanobacteriota</taxon>
        <taxon>Stenosarchaea group</taxon>
        <taxon>Halobacteria</taxon>
        <taxon>Halobacteriales</taxon>
        <taxon>Natrialbaceae</taxon>
        <taxon>Natrinema</taxon>
    </lineage>
</organism>
<gene>
    <name evidence="1" type="ORF">BDK88_4148</name>
</gene>
<dbReference type="AlphaFoldDB" id="A0A482Y7L7"/>
<comment type="caution">
    <text evidence="1">The sequence shown here is derived from an EMBL/GenBank/DDBJ whole genome shotgun (WGS) entry which is preliminary data.</text>
</comment>
<dbReference type="EMBL" id="SHMP01000009">
    <property type="protein sequence ID" value="RZV06185.1"/>
    <property type="molecule type" value="Genomic_DNA"/>
</dbReference>
<accession>A0A482Y7L7</accession>
<name>A0A482Y7L7_9EURY</name>
<evidence type="ECO:0000313" key="1">
    <source>
        <dbReference type="EMBL" id="RZV06185.1"/>
    </source>
</evidence>
<dbReference type="Proteomes" id="UP000291097">
    <property type="component" value="Unassembled WGS sequence"/>
</dbReference>
<proteinExistence type="predicted"/>
<sequence>MSHKVINLFPNCTKAVDYIFSERYEIADLPPVVFWSATHVQGHRQFGRLGNMREETIDGQLLSVFDSSRSACS</sequence>